<feature type="transmembrane region" description="Helical" evidence="6">
    <location>
        <begin position="22"/>
        <end position="45"/>
    </location>
</feature>
<dbReference type="GO" id="GO:0043195">
    <property type="term" value="C:terminal bouton"/>
    <property type="evidence" value="ECO:0007669"/>
    <property type="project" value="TreeGrafter"/>
</dbReference>
<dbReference type="Proteomes" id="UP000198287">
    <property type="component" value="Unassembled WGS sequence"/>
</dbReference>
<dbReference type="EMBL" id="LNIX01000013">
    <property type="protein sequence ID" value="OXA47615.1"/>
    <property type="molecule type" value="Genomic_DNA"/>
</dbReference>
<feature type="transmembrane region" description="Helical" evidence="6">
    <location>
        <begin position="267"/>
        <end position="286"/>
    </location>
</feature>
<feature type="transmembrane region" description="Helical" evidence="6">
    <location>
        <begin position="132"/>
        <end position="154"/>
    </location>
</feature>
<comment type="subcellular location">
    <subcellularLocation>
        <location evidence="1">Membrane</location>
        <topology evidence="1">Multi-pass membrane protein</topology>
    </subcellularLocation>
</comment>
<evidence type="ECO:0000313" key="8">
    <source>
        <dbReference type="EMBL" id="OXA47615.1"/>
    </source>
</evidence>
<feature type="transmembrane region" description="Helical" evidence="6">
    <location>
        <begin position="228"/>
        <end position="246"/>
    </location>
</feature>
<keyword evidence="3 6" id="KW-0812">Transmembrane</keyword>
<keyword evidence="5 6" id="KW-0472">Membrane</keyword>
<dbReference type="PANTHER" id="PTHR23506:SF23">
    <property type="entry name" value="GH10249P"/>
    <property type="match status" value="1"/>
</dbReference>
<feature type="transmembrane region" description="Helical" evidence="6">
    <location>
        <begin position="160"/>
        <end position="184"/>
    </location>
</feature>
<evidence type="ECO:0000256" key="3">
    <source>
        <dbReference type="ARBA" id="ARBA00022692"/>
    </source>
</evidence>
<dbReference type="GO" id="GO:0030672">
    <property type="term" value="C:synaptic vesicle membrane"/>
    <property type="evidence" value="ECO:0007669"/>
    <property type="project" value="TreeGrafter"/>
</dbReference>
<feature type="transmembrane region" description="Helical" evidence="6">
    <location>
        <begin position="386"/>
        <end position="405"/>
    </location>
</feature>
<organism evidence="8 9">
    <name type="scientific">Folsomia candida</name>
    <name type="common">Springtail</name>
    <dbReference type="NCBI Taxonomy" id="158441"/>
    <lineage>
        <taxon>Eukaryota</taxon>
        <taxon>Metazoa</taxon>
        <taxon>Ecdysozoa</taxon>
        <taxon>Arthropoda</taxon>
        <taxon>Hexapoda</taxon>
        <taxon>Collembola</taxon>
        <taxon>Entomobryomorpha</taxon>
        <taxon>Isotomoidea</taxon>
        <taxon>Isotomidae</taxon>
        <taxon>Proisotominae</taxon>
        <taxon>Folsomia</taxon>
    </lineage>
</organism>
<dbReference type="Pfam" id="PF07690">
    <property type="entry name" value="MFS_1"/>
    <property type="match status" value="2"/>
</dbReference>
<evidence type="ECO:0000256" key="1">
    <source>
        <dbReference type="ARBA" id="ARBA00004141"/>
    </source>
</evidence>
<gene>
    <name evidence="8" type="ORF">Fcan01_17874</name>
</gene>
<comment type="caution">
    <text evidence="8">The sequence shown here is derived from an EMBL/GenBank/DDBJ whole genome shotgun (WGS) entry which is preliminary data.</text>
</comment>
<dbReference type="GO" id="GO:0015842">
    <property type="term" value="P:aminergic neurotransmitter loading into synaptic vesicle"/>
    <property type="evidence" value="ECO:0007669"/>
    <property type="project" value="TreeGrafter"/>
</dbReference>
<evidence type="ECO:0000256" key="5">
    <source>
        <dbReference type="ARBA" id="ARBA00023136"/>
    </source>
</evidence>
<dbReference type="STRING" id="158441.A0A226DQ30"/>
<accession>A0A226DQ30</accession>
<dbReference type="OrthoDB" id="5086884at2759"/>
<dbReference type="GO" id="GO:0005335">
    <property type="term" value="F:serotonin:sodium:chloride symporter activity"/>
    <property type="evidence" value="ECO:0007669"/>
    <property type="project" value="TreeGrafter"/>
</dbReference>
<name>A0A226DQ30_FOLCA</name>
<evidence type="ECO:0000259" key="7">
    <source>
        <dbReference type="PROSITE" id="PS50850"/>
    </source>
</evidence>
<evidence type="ECO:0000256" key="2">
    <source>
        <dbReference type="ARBA" id="ARBA00022448"/>
    </source>
</evidence>
<dbReference type="SUPFAM" id="SSF103473">
    <property type="entry name" value="MFS general substrate transporter"/>
    <property type="match status" value="1"/>
</dbReference>
<dbReference type="InterPro" id="IPR050930">
    <property type="entry name" value="MFS_Vesicular_Transporter"/>
</dbReference>
<dbReference type="AlphaFoldDB" id="A0A226DQ30"/>
<keyword evidence="4 6" id="KW-1133">Transmembrane helix</keyword>
<evidence type="ECO:0000313" key="9">
    <source>
        <dbReference type="Proteomes" id="UP000198287"/>
    </source>
</evidence>
<keyword evidence="9" id="KW-1185">Reference proteome</keyword>
<reference evidence="8 9" key="1">
    <citation type="submission" date="2015-12" db="EMBL/GenBank/DDBJ databases">
        <title>The genome of Folsomia candida.</title>
        <authorList>
            <person name="Faddeeva A."/>
            <person name="Derks M.F."/>
            <person name="Anvar Y."/>
            <person name="Smit S."/>
            <person name="Van Straalen N."/>
            <person name="Roelofs D."/>
        </authorList>
    </citation>
    <scope>NUCLEOTIDE SEQUENCE [LARGE SCALE GENOMIC DNA]</scope>
    <source>
        <strain evidence="8 9">VU population</strain>
        <tissue evidence="8">Whole body</tissue>
    </source>
</reference>
<evidence type="ECO:0000256" key="6">
    <source>
        <dbReference type="SAM" id="Phobius"/>
    </source>
</evidence>
<dbReference type="PANTHER" id="PTHR23506">
    <property type="entry name" value="GH10249P"/>
    <property type="match status" value="1"/>
</dbReference>
<dbReference type="PROSITE" id="PS50850">
    <property type="entry name" value="MFS"/>
    <property type="match status" value="1"/>
</dbReference>
<keyword evidence="2" id="KW-0813">Transport</keyword>
<sequence length="420" mass="45367">MTEVSGWSCGARFEGCRKSRRLVIIVVSTALLLDSMLLATIVPIIPEFLYNIRHREPDEGIRFEAAKLSTTETPFVTSIPANMDAAMTTKAPRRLKHDELVDETYEIGFMLASKVVVQLLANPFVGPLTNRIGYSIPMFTGLVIIFVSSTIFAYGRSFSVLFLARALHGIASSCLSVAGMGMVAERYPGDKERGNAMAVALGGLALGVLVGPPFGGLMYQFVGKREPFLYLAALALGVGFLQLLVVQPEIVRRSLEAPSLIALLTDPYIMVAAGAIAFVNMGITMLEPSLPIHMMDTLNAPKWLPNWEIPLATSFNQLIAPNVGIGFAIGMVVSSMMPELGRLVDIRHTGEVYGSVYAIGDVAFNLGFAIGPILSGILVKNIGFEWMLVAIAIISLAYAPALFLLRAPPTHQRGPVENLL</sequence>
<proteinExistence type="predicted"/>
<dbReference type="OMA" id="QEGTAMK"/>
<protein>
    <submittedName>
        <fullName evidence="8">Synaptic vesicular amine transporter</fullName>
    </submittedName>
</protein>
<dbReference type="Gene3D" id="1.20.1720.10">
    <property type="entry name" value="Multidrug resistance protein D"/>
    <property type="match status" value="1"/>
</dbReference>
<dbReference type="InterPro" id="IPR011701">
    <property type="entry name" value="MFS"/>
</dbReference>
<feature type="transmembrane region" description="Helical" evidence="6">
    <location>
        <begin position="196"/>
        <end position="222"/>
    </location>
</feature>
<feature type="transmembrane region" description="Helical" evidence="6">
    <location>
        <begin position="319"/>
        <end position="340"/>
    </location>
</feature>
<dbReference type="InterPro" id="IPR020846">
    <property type="entry name" value="MFS_dom"/>
</dbReference>
<feature type="domain" description="Major facilitator superfamily (MFS) profile" evidence="7">
    <location>
        <begin position="23"/>
        <end position="420"/>
    </location>
</feature>
<dbReference type="InterPro" id="IPR036259">
    <property type="entry name" value="MFS_trans_sf"/>
</dbReference>
<evidence type="ECO:0000256" key="4">
    <source>
        <dbReference type="ARBA" id="ARBA00022989"/>
    </source>
</evidence>
<feature type="transmembrane region" description="Helical" evidence="6">
    <location>
        <begin position="352"/>
        <end position="374"/>
    </location>
</feature>
<dbReference type="Gene3D" id="1.20.1250.20">
    <property type="entry name" value="MFS general substrate transporter like domains"/>
    <property type="match status" value="1"/>
</dbReference>